<evidence type="ECO:0000256" key="1">
    <source>
        <dbReference type="SAM" id="Phobius"/>
    </source>
</evidence>
<feature type="transmembrane region" description="Helical" evidence="1">
    <location>
        <begin position="74"/>
        <end position="90"/>
    </location>
</feature>
<sequence>MATELFPTLSSSSTLIWVLPAIGFHVLNVFLGVFMAFQKKTPTMIRIHGFLYYGVLICLVNFLIMNQIHGENTVWDYLVFVYFITLIPISKRWDILIHAFITLIGLTLLPILIILQI</sequence>
<keyword evidence="1" id="KW-0812">Transmembrane</keyword>
<name>A0A382NIG9_9ZZZZ</name>
<feature type="transmembrane region" description="Helical" evidence="1">
    <location>
        <begin position="15"/>
        <end position="37"/>
    </location>
</feature>
<accession>A0A382NIG9</accession>
<feature type="transmembrane region" description="Helical" evidence="1">
    <location>
        <begin position="95"/>
        <end position="115"/>
    </location>
</feature>
<keyword evidence="1" id="KW-1133">Transmembrane helix</keyword>
<dbReference type="AlphaFoldDB" id="A0A382NIG9"/>
<reference evidence="2" key="1">
    <citation type="submission" date="2018-05" db="EMBL/GenBank/DDBJ databases">
        <authorList>
            <person name="Lanie J.A."/>
            <person name="Ng W.-L."/>
            <person name="Kazmierczak K.M."/>
            <person name="Andrzejewski T.M."/>
            <person name="Davidsen T.M."/>
            <person name="Wayne K.J."/>
            <person name="Tettelin H."/>
            <person name="Glass J.I."/>
            <person name="Rusch D."/>
            <person name="Podicherti R."/>
            <person name="Tsui H.-C.T."/>
            <person name="Winkler M.E."/>
        </authorList>
    </citation>
    <scope>NUCLEOTIDE SEQUENCE</scope>
</reference>
<evidence type="ECO:0000313" key="2">
    <source>
        <dbReference type="EMBL" id="SVC61014.1"/>
    </source>
</evidence>
<keyword evidence="1" id="KW-0472">Membrane</keyword>
<organism evidence="2">
    <name type="scientific">marine metagenome</name>
    <dbReference type="NCBI Taxonomy" id="408172"/>
    <lineage>
        <taxon>unclassified sequences</taxon>
        <taxon>metagenomes</taxon>
        <taxon>ecological metagenomes</taxon>
    </lineage>
</organism>
<feature type="transmembrane region" description="Helical" evidence="1">
    <location>
        <begin position="49"/>
        <end position="68"/>
    </location>
</feature>
<proteinExistence type="predicted"/>
<gene>
    <name evidence="2" type="ORF">METZ01_LOCUS313868</name>
</gene>
<dbReference type="EMBL" id="UINC01100731">
    <property type="protein sequence ID" value="SVC61014.1"/>
    <property type="molecule type" value="Genomic_DNA"/>
</dbReference>
<protein>
    <submittedName>
        <fullName evidence="2">Uncharacterized protein</fullName>
    </submittedName>
</protein>